<proteinExistence type="predicted"/>
<dbReference type="Proteomes" id="UP001589830">
    <property type="component" value="Unassembled WGS sequence"/>
</dbReference>
<keyword evidence="2" id="KW-1185">Reference proteome</keyword>
<dbReference type="InterPro" id="IPR007367">
    <property type="entry name" value="DUF433"/>
</dbReference>
<dbReference type="PANTHER" id="PTHR34849">
    <property type="entry name" value="SSL5025 PROTEIN"/>
    <property type="match status" value="1"/>
</dbReference>
<dbReference type="Gene3D" id="1.10.10.10">
    <property type="entry name" value="Winged helix-like DNA-binding domain superfamily/Winged helix DNA-binding domain"/>
    <property type="match status" value="1"/>
</dbReference>
<dbReference type="Pfam" id="PF04255">
    <property type="entry name" value="DUF433"/>
    <property type="match status" value="1"/>
</dbReference>
<evidence type="ECO:0000313" key="1">
    <source>
        <dbReference type="EMBL" id="MFC0596014.1"/>
    </source>
</evidence>
<reference evidence="1 2" key="1">
    <citation type="submission" date="2024-09" db="EMBL/GenBank/DDBJ databases">
        <authorList>
            <person name="Sun Q."/>
            <person name="Mori K."/>
        </authorList>
    </citation>
    <scope>NUCLEOTIDE SEQUENCE [LARGE SCALE GENOMIC DNA]</scope>
    <source>
        <strain evidence="1 2">NCAIM B.02340</strain>
    </source>
</reference>
<organism evidence="1 2">
    <name type="scientific">Thermus composti</name>
    <dbReference type="NCBI Taxonomy" id="532059"/>
    <lineage>
        <taxon>Bacteria</taxon>
        <taxon>Thermotogati</taxon>
        <taxon>Deinococcota</taxon>
        <taxon>Deinococci</taxon>
        <taxon>Thermales</taxon>
        <taxon>Thermaceae</taxon>
        <taxon>Thermus</taxon>
    </lineage>
</organism>
<dbReference type="InterPro" id="IPR009057">
    <property type="entry name" value="Homeodomain-like_sf"/>
</dbReference>
<dbReference type="SUPFAM" id="SSF46689">
    <property type="entry name" value="Homeodomain-like"/>
    <property type="match status" value="1"/>
</dbReference>
<dbReference type="RefSeq" id="WP_188847569.1">
    <property type="nucleotide sequence ID" value="NZ_BMPJ01000015.1"/>
</dbReference>
<gene>
    <name evidence="1" type="ORF">ACFFFP_07530</name>
</gene>
<comment type="caution">
    <text evidence="1">The sequence shown here is derived from an EMBL/GenBank/DDBJ whole genome shotgun (WGS) entry which is preliminary data.</text>
</comment>
<dbReference type="PANTHER" id="PTHR34849:SF1">
    <property type="entry name" value="SLR0770 PROTEIN"/>
    <property type="match status" value="1"/>
</dbReference>
<protein>
    <submittedName>
        <fullName evidence="1">DUF433 domain-containing protein</fullName>
    </submittedName>
</protein>
<dbReference type="EMBL" id="JBHLTW010000033">
    <property type="protein sequence ID" value="MFC0596014.1"/>
    <property type="molecule type" value="Genomic_DNA"/>
</dbReference>
<name>A0ABV6Q1M1_9DEIN</name>
<sequence length="101" mass="11791">MVLREVIPLAQSETGELYVEGTRVFLEDLLEAYERGLSPEEMVLAYPSLRLEDVYLVLAYALRHPEEVEAYRRRQEARAREAEAQARRFLPRELLSRLGKV</sequence>
<evidence type="ECO:0000313" key="2">
    <source>
        <dbReference type="Proteomes" id="UP001589830"/>
    </source>
</evidence>
<accession>A0ABV6Q1M1</accession>
<dbReference type="InterPro" id="IPR036388">
    <property type="entry name" value="WH-like_DNA-bd_sf"/>
</dbReference>